<feature type="transmembrane region" description="Helical" evidence="8">
    <location>
        <begin position="67"/>
        <end position="87"/>
    </location>
</feature>
<feature type="transmembrane region" description="Helical" evidence="8">
    <location>
        <begin position="303"/>
        <end position="322"/>
    </location>
</feature>
<feature type="transmembrane region" description="Helical" evidence="8">
    <location>
        <begin position="342"/>
        <end position="360"/>
    </location>
</feature>
<comment type="similarity">
    <text evidence="2 7">Belongs to the purine-cytosine permease (2.A.39) family.</text>
</comment>
<accession>A0ABT9XLH9</accession>
<dbReference type="Proteomes" id="UP001232973">
    <property type="component" value="Unassembled WGS sequence"/>
</dbReference>
<dbReference type="PIRSF" id="PIRSF002744">
    <property type="entry name" value="Pur-cyt_permease"/>
    <property type="match status" value="1"/>
</dbReference>
<comment type="caution">
    <text evidence="9">The sequence shown here is derived from an EMBL/GenBank/DDBJ whole genome shotgun (WGS) entry which is preliminary data.</text>
</comment>
<keyword evidence="10" id="KW-1185">Reference proteome</keyword>
<name>A0ABT9XLH9_9BACL</name>
<comment type="subcellular location">
    <subcellularLocation>
        <location evidence="1">Membrane</location>
        <topology evidence="1">Multi-pass membrane protein</topology>
    </subcellularLocation>
</comment>
<dbReference type="PANTHER" id="PTHR31806">
    <property type="entry name" value="PURINE-CYTOSINE PERMEASE FCY2-RELATED"/>
    <property type="match status" value="1"/>
</dbReference>
<evidence type="ECO:0000313" key="10">
    <source>
        <dbReference type="Proteomes" id="UP001232973"/>
    </source>
</evidence>
<sequence>MSKAISPELPIAQKDGGFHVETAGTDIIAPDKRYGLPRELFFVWFAAVLTYTGVVTGQLLTALGLNVWESLLVAVICSLSFAVLGYASSTGPRGGTVTLTISKAAFGVNGSKVPAFFSWITAVGWEAVTMVLTVLAFLSLAQYVGLPSSGAGPTVIALIITLVLTYTVPILGHATLLKMQRILAFVLAICAVLVVIAILPHVNWGFSTPAADMAAKGPFPTFLLAASIGLASTFYGWVNFSADYSRYLPAKTPTRKIVGVTFAGGGIASFVMMGAGILLGTFVNSAAFSSNPVMAIAKAVPSWAAIPFLIAVIVGDITANYLNAYSSGMSFLSMGIHLKRYWAVALDGLICTALGVYALFVSTGFVSNFQNFLDLMVIFIAPWAVIYLIHHRLIRGQYSASGLAESHPGSDYWYTGGVNWRAMTAYIIGVICTALTANSEDFASPLSNAWFGGADLTAFAAPIITGIVYYLIAARHVRKTAA</sequence>
<feature type="transmembrane region" description="Helical" evidence="8">
    <location>
        <begin position="116"/>
        <end position="138"/>
    </location>
</feature>
<feature type="transmembrane region" description="Helical" evidence="8">
    <location>
        <begin position="40"/>
        <end position="61"/>
    </location>
</feature>
<keyword evidence="5 8" id="KW-1133">Transmembrane helix</keyword>
<evidence type="ECO:0000256" key="5">
    <source>
        <dbReference type="ARBA" id="ARBA00022989"/>
    </source>
</evidence>
<gene>
    <name evidence="9" type="ORF">J2S03_003036</name>
</gene>
<dbReference type="InterPro" id="IPR001248">
    <property type="entry name" value="Pur-cyt_permease"/>
</dbReference>
<dbReference type="Gene3D" id="1.10.4160.10">
    <property type="entry name" value="Hydantoin permease"/>
    <property type="match status" value="1"/>
</dbReference>
<evidence type="ECO:0000256" key="3">
    <source>
        <dbReference type="ARBA" id="ARBA00022448"/>
    </source>
</evidence>
<dbReference type="PANTHER" id="PTHR31806:SF1">
    <property type="entry name" value="PURINE-CYTOSINE PERMEASE FCY2-RELATED"/>
    <property type="match status" value="1"/>
</dbReference>
<keyword evidence="4 8" id="KW-0812">Transmembrane</keyword>
<feature type="transmembrane region" description="Helical" evidence="8">
    <location>
        <begin position="150"/>
        <end position="170"/>
    </location>
</feature>
<proteinExistence type="inferred from homology"/>
<organism evidence="9 10">
    <name type="scientific">Alicyclobacillus cycloheptanicus</name>
    <dbReference type="NCBI Taxonomy" id="1457"/>
    <lineage>
        <taxon>Bacteria</taxon>
        <taxon>Bacillati</taxon>
        <taxon>Bacillota</taxon>
        <taxon>Bacilli</taxon>
        <taxon>Bacillales</taxon>
        <taxon>Alicyclobacillaceae</taxon>
        <taxon>Alicyclobacillus</taxon>
    </lineage>
</organism>
<dbReference type="EMBL" id="JAUSTP010000033">
    <property type="protein sequence ID" value="MDQ0191167.1"/>
    <property type="molecule type" value="Genomic_DNA"/>
</dbReference>
<reference evidence="9 10" key="1">
    <citation type="submission" date="2023-07" db="EMBL/GenBank/DDBJ databases">
        <title>Genomic Encyclopedia of Type Strains, Phase IV (KMG-IV): sequencing the most valuable type-strain genomes for metagenomic binning, comparative biology and taxonomic classification.</title>
        <authorList>
            <person name="Goeker M."/>
        </authorList>
    </citation>
    <scope>NUCLEOTIDE SEQUENCE [LARGE SCALE GENOMIC DNA]</scope>
    <source>
        <strain evidence="9 10">DSM 4006</strain>
    </source>
</reference>
<protein>
    <submittedName>
        <fullName evidence="9">Purine-cytosine permease-like protein</fullName>
    </submittedName>
</protein>
<dbReference type="RefSeq" id="WP_274456796.1">
    <property type="nucleotide sequence ID" value="NZ_CP067097.1"/>
</dbReference>
<evidence type="ECO:0000256" key="4">
    <source>
        <dbReference type="ARBA" id="ARBA00022692"/>
    </source>
</evidence>
<evidence type="ECO:0000256" key="7">
    <source>
        <dbReference type="PIRNR" id="PIRNR002744"/>
    </source>
</evidence>
<evidence type="ECO:0000313" key="9">
    <source>
        <dbReference type="EMBL" id="MDQ0191167.1"/>
    </source>
</evidence>
<keyword evidence="3 7" id="KW-0813">Transport</keyword>
<dbReference type="InterPro" id="IPR026030">
    <property type="entry name" value="Pur-cyt_permease_Fcy2/21/22"/>
</dbReference>
<feature type="transmembrane region" description="Helical" evidence="8">
    <location>
        <begin position="219"/>
        <end position="238"/>
    </location>
</feature>
<keyword evidence="6 7" id="KW-0472">Membrane</keyword>
<feature type="transmembrane region" description="Helical" evidence="8">
    <location>
        <begin position="372"/>
        <end position="389"/>
    </location>
</feature>
<dbReference type="Pfam" id="PF02133">
    <property type="entry name" value="Transp_cyt_pur"/>
    <property type="match status" value="1"/>
</dbReference>
<evidence type="ECO:0000256" key="1">
    <source>
        <dbReference type="ARBA" id="ARBA00004141"/>
    </source>
</evidence>
<feature type="transmembrane region" description="Helical" evidence="8">
    <location>
        <begin position="182"/>
        <end position="199"/>
    </location>
</feature>
<evidence type="ECO:0000256" key="2">
    <source>
        <dbReference type="ARBA" id="ARBA00008974"/>
    </source>
</evidence>
<feature type="transmembrane region" description="Helical" evidence="8">
    <location>
        <begin position="418"/>
        <end position="437"/>
    </location>
</feature>
<evidence type="ECO:0000256" key="6">
    <source>
        <dbReference type="ARBA" id="ARBA00023136"/>
    </source>
</evidence>
<feature type="transmembrane region" description="Helical" evidence="8">
    <location>
        <begin position="449"/>
        <end position="472"/>
    </location>
</feature>
<evidence type="ECO:0000256" key="8">
    <source>
        <dbReference type="SAM" id="Phobius"/>
    </source>
</evidence>
<feature type="transmembrane region" description="Helical" evidence="8">
    <location>
        <begin position="258"/>
        <end position="283"/>
    </location>
</feature>